<organism evidence="1 2">
    <name type="scientific">Fulvivirga marina</name>
    <dbReference type="NCBI Taxonomy" id="2494733"/>
    <lineage>
        <taxon>Bacteria</taxon>
        <taxon>Pseudomonadati</taxon>
        <taxon>Bacteroidota</taxon>
        <taxon>Cytophagia</taxon>
        <taxon>Cytophagales</taxon>
        <taxon>Fulvivirgaceae</taxon>
        <taxon>Fulvivirga</taxon>
    </lineage>
</organism>
<reference evidence="1" key="1">
    <citation type="submission" date="2021-01" db="EMBL/GenBank/DDBJ databases">
        <title>Fulvivirga kasyanovii gen. nov., sp nov., a novel member of the phylum Bacteroidetes isolated from seawater in a mussel farm.</title>
        <authorList>
            <person name="Zhao L.-H."/>
            <person name="Wang Z.-J."/>
        </authorList>
    </citation>
    <scope>NUCLEOTIDE SEQUENCE</scope>
    <source>
        <strain evidence="1">29W222</strain>
    </source>
</reference>
<proteinExistence type="predicted"/>
<dbReference type="RefSeq" id="WP_202858616.1">
    <property type="nucleotide sequence ID" value="NZ_JAEUGD010000066.1"/>
</dbReference>
<comment type="caution">
    <text evidence="1">The sequence shown here is derived from an EMBL/GenBank/DDBJ whole genome shotgun (WGS) entry which is preliminary data.</text>
</comment>
<dbReference type="EMBL" id="JAEUGD010000066">
    <property type="protein sequence ID" value="MBL6449086.1"/>
    <property type="molecule type" value="Genomic_DNA"/>
</dbReference>
<evidence type="ECO:0000313" key="1">
    <source>
        <dbReference type="EMBL" id="MBL6449086.1"/>
    </source>
</evidence>
<protein>
    <submittedName>
        <fullName evidence="1">Uncharacterized protein</fullName>
    </submittedName>
</protein>
<gene>
    <name evidence="1" type="ORF">JMN32_22435</name>
</gene>
<dbReference type="Proteomes" id="UP000614216">
    <property type="component" value="Unassembled WGS sequence"/>
</dbReference>
<sequence length="179" mass="20684">MKTVKKLLEDFRTSFSYMTYNSIGLAASNINQTNRNVWNKKSALQEYGDWINGIKDKDVRLDDIVASGDLNYNFGLVDYNDNTIKGVEESIGNFQLWHEKEDGPNHTEFIVYIQRNLFSESIYLDNGATMLLPQKIVNHNRRVINAGIKDFSGCWTWDEIKFESAKPYYLKFGADGFEL</sequence>
<name>A0A937KDF4_9BACT</name>
<dbReference type="AlphaFoldDB" id="A0A937KDF4"/>
<accession>A0A937KDF4</accession>
<keyword evidence="2" id="KW-1185">Reference proteome</keyword>
<evidence type="ECO:0000313" key="2">
    <source>
        <dbReference type="Proteomes" id="UP000614216"/>
    </source>
</evidence>